<protein>
    <submittedName>
        <fullName evidence="1">Uncharacterized protein</fullName>
    </submittedName>
</protein>
<evidence type="ECO:0000313" key="3">
    <source>
        <dbReference type="Proteomes" id="UP000033754"/>
    </source>
</evidence>
<dbReference type="AlphaFoldDB" id="A0A0F3NBW4"/>
<dbReference type="EMBL" id="LANT01000006">
    <property type="protein sequence ID" value="KJV65202.1"/>
    <property type="molecule type" value="Genomic_DNA"/>
</dbReference>
<comment type="caution">
    <text evidence="1">The sequence shown here is derived from an EMBL/GenBank/DDBJ whole genome shotgun (WGS) entry which is preliminary data.</text>
</comment>
<dbReference type="EMBL" id="LANT01000006">
    <property type="protein sequence ID" value="KJV65263.1"/>
    <property type="molecule type" value="Genomic_DNA"/>
</dbReference>
<dbReference type="Proteomes" id="UP000033754">
    <property type="component" value="Unassembled WGS sequence"/>
</dbReference>
<gene>
    <name evidence="2" type="ORF">EPHNCH_0873</name>
    <name evidence="1" type="ORF">EPHNCH_0887</name>
</gene>
<dbReference type="PATRIC" id="fig|1359161.3.peg.977"/>
<evidence type="ECO:0000313" key="1">
    <source>
        <dbReference type="EMBL" id="KJV65202.1"/>
    </source>
</evidence>
<name>A0A0F3NBW4_ANAPH</name>
<proteinExistence type="predicted"/>
<evidence type="ECO:0000313" key="2">
    <source>
        <dbReference type="EMBL" id="KJV65263.1"/>
    </source>
</evidence>
<accession>A0A0F3NBW4</accession>
<organism evidence="1 3">
    <name type="scientific">Anaplasma phagocytophilum str. NCH-1</name>
    <dbReference type="NCBI Taxonomy" id="1359161"/>
    <lineage>
        <taxon>Bacteria</taxon>
        <taxon>Pseudomonadati</taxon>
        <taxon>Pseudomonadota</taxon>
        <taxon>Alphaproteobacteria</taxon>
        <taxon>Rickettsiales</taxon>
        <taxon>Anaplasmataceae</taxon>
        <taxon>Anaplasma</taxon>
        <taxon>phagocytophilum group</taxon>
    </lineage>
</organism>
<sequence>MLTRDKVFHQDSIDKSLFRYVKSLRSDIIALLLPENL</sequence>
<reference evidence="1 3" key="1">
    <citation type="submission" date="2015-01" db="EMBL/GenBank/DDBJ databases">
        <title>Genome Sequencing of Rickettsiales.</title>
        <authorList>
            <person name="Daugherty S.C."/>
            <person name="Su Q."/>
            <person name="Abolude K."/>
            <person name="Beier-Sexton M."/>
            <person name="Carlyon J.A."/>
            <person name="Carter R."/>
            <person name="Day N.P."/>
            <person name="Dumler S.J."/>
            <person name="Dyachenko V."/>
            <person name="Godinez A."/>
            <person name="Kurtti T.J."/>
            <person name="Lichay M."/>
            <person name="Mullins K.E."/>
            <person name="Ott S."/>
            <person name="Pappas-Brown V."/>
            <person name="Paris D.H."/>
            <person name="Patel P."/>
            <person name="Richards A.L."/>
            <person name="Sadzewicz L."/>
            <person name="Sears K."/>
            <person name="Seidman D."/>
            <person name="Sengamalay N."/>
            <person name="Stenos J."/>
            <person name="Tallon L.J."/>
            <person name="Vincent G."/>
            <person name="Fraser C.M."/>
            <person name="Munderloh U."/>
            <person name="Dunning-Hotopp J.C."/>
        </authorList>
    </citation>
    <scope>NUCLEOTIDE SEQUENCE [LARGE SCALE GENOMIC DNA]</scope>
    <source>
        <strain evidence="1 3">NCH-1</strain>
    </source>
</reference>